<protein>
    <submittedName>
        <fullName evidence="2">PbsX family transcriptional regulator</fullName>
    </submittedName>
</protein>
<reference evidence="3" key="1">
    <citation type="submission" date="2016-10" db="EMBL/GenBank/DDBJ databases">
        <title>Pseudomonas frederiksbergensis ERGS4:02 complete genome.</title>
        <authorList>
            <person name="Kumar R."/>
            <person name="Acharya V."/>
            <person name="Singh D."/>
        </authorList>
    </citation>
    <scope>NUCLEOTIDE SEQUENCE [LARGE SCALE GENOMIC DNA]</scope>
    <source>
        <strain evidence="3">ERGS4:02</strain>
        <plasmid evidence="3">Plasmid unnamed1</plasmid>
    </source>
</reference>
<gene>
    <name evidence="2" type="ORF">BLL42_27615</name>
</gene>
<dbReference type="RefSeq" id="WP_071556009.1">
    <property type="nucleotide sequence ID" value="NZ_CP017887.1"/>
</dbReference>
<feature type="domain" description="SpoVT-AbrB" evidence="1">
    <location>
        <begin position="6"/>
        <end position="53"/>
    </location>
</feature>
<evidence type="ECO:0000313" key="2">
    <source>
        <dbReference type="EMBL" id="APC19504.1"/>
    </source>
</evidence>
<dbReference type="GO" id="GO:0003677">
    <property type="term" value="F:DNA binding"/>
    <property type="evidence" value="ECO:0007669"/>
    <property type="project" value="InterPro"/>
</dbReference>
<dbReference type="OrthoDB" id="9795766at2"/>
<sequence>MQVKIQQWGNSAAIRLPSAVLKQMSLVSGDVLVLDVDAATESLILKLAKAKPHYRLADLMAQCDLTAPEPADLAAWNAMQPVGREA</sequence>
<accession>A0A1J0EUJ6</accession>
<proteinExistence type="predicted"/>
<dbReference type="PANTHER" id="PTHR40516">
    <property type="entry name" value="ANTITOXIN CHPS-RELATED"/>
    <property type="match status" value="1"/>
</dbReference>
<geneLocation type="plasmid" evidence="2">
    <name>unnamed1</name>
</geneLocation>
<organism evidence="2 3">
    <name type="scientific">Pseudomonas frederiksbergensis</name>
    <dbReference type="NCBI Taxonomy" id="104087"/>
    <lineage>
        <taxon>Bacteria</taxon>
        <taxon>Pseudomonadati</taxon>
        <taxon>Pseudomonadota</taxon>
        <taxon>Gammaproteobacteria</taxon>
        <taxon>Pseudomonadales</taxon>
        <taxon>Pseudomonadaceae</taxon>
        <taxon>Pseudomonas</taxon>
    </lineage>
</organism>
<dbReference type="InterPro" id="IPR037914">
    <property type="entry name" value="SpoVT-AbrB_sf"/>
</dbReference>
<dbReference type="SUPFAM" id="SSF89447">
    <property type="entry name" value="AbrB/MazE/MraZ-like"/>
    <property type="match status" value="1"/>
</dbReference>
<name>A0A1J0EUJ6_9PSED</name>
<dbReference type="GeneID" id="46912051"/>
<keyword evidence="2" id="KW-0614">Plasmid</keyword>
<dbReference type="SMART" id="SM00966">
    <property type="entry name" value="SpoVT_AbrB"/>
    <property type="match status" value="1"/>
</dbReference>
<dbReference type="EMBL" id="CP017887">
    <property type="protein sequence ID" value="APC19504.1"/>
    <property type="molecule type" value="Genomic_DNA"/>
</dbReference>
<dbReference type="Proteomes" id="UP000182567">
    <property type="component" value="Plasmid unnamed1"/>
</dbReference>
<evidence type="ECO:0000313" key="3">
    <source>
        <dbReference type="Proteomes" id="UP000182567"/>
    </source>
</evidence>
<dbReference type="InterPro" id="IPR039052">
    <property type="entry name" value="Antitox_PemI-like"/>
</dbReference>
<dbReference type="InterPro" id="IPR007159">
    <property type="entry name" value="SpoVT-AbrB_dom"/>
</dbReference>
<dbReference type="GO" id="GO:0097351">
    <property type="term" value="F:toxin sequestering activity"/>
    <property type="evidence" value="ECO:0007669"/>
    <property type="project" value="InterPro"/>
</dbReference>
<dbReference type="Gene3D" id="2.10.260.10">
    <property type="match status" value="1"/>
</dbReference>
<dbReference type="Pfam" id="PF04014">
    <property type="entry name" value="MazE_antitoxin"/>
    <property type="match status" value="1"/>
</dbReference>
<dbReference type="PANTHER" id="PTHR40516:SF1">
    <property type="entry name" value="ANTITOXIN CHPS-RELATED"/>
    <property type="match status" value="1"/>
</dbReference>
<dbReference type="AlphaFoldDB" id="A0A1J0EUJ6"/>
<evidence type="ECO:0000259" key="1">
    <source>
        <dbReference type="SMART" id="SM00966"/>
    </source>
</evidence>